<accession>A0A2G6E849</accession>
<dbReference type="Proteomes" id="UP000229740">
    <property type="component" value="Unassembled WGS sequence"/>
</dbReference>
<evidence type="ECO:0000313" key="5">
    <source>
        <dbReference type="Proteomes" id="UP000229740"/>
    </source>
</evidence>
<dbReference type="InterPro" id="IPR029058">
    <property type="entry name" value="AB_hydrolase_fold"/>
</dbReference>
<dbReference type="EMBL" id="PDPS01000023">
    <property type="protein sequence ID" value="PID58245.1"/>
    <property type="molecule type" value="Genomic_DNA"/>
</dbReference>
<gene>
    <name evidence="4" type="ORF">CSB45_04035</name>
</gene>
<dbReference type="AlphaFoldDB" id="A0A2G6E849"/>
<evidence type="ECO:0000313" key="4">
    <source>
        <dbReference type="EMBL" id="PID58245.1"/>
    </source>
</evidence>
<dbReference type="Pfam" id="PF05448">
    <property type="entry name" value="AXE1"/>
    <property type="match status" value="1"/>
</dbReference>
<dbReference type="PANTHER" id="PTHR40111:SF1">
    <property type="entry name" value="CEPHALOSPORIN-C DEACETYLASE"/>
    <property type="match status" value="1"/>
</dbReference>
<feature type="binding site" evidence="2">
    <location>
        <position position="93"/>
    </location>
    <ligand>
        <name>substrate</name>
    </ligand>
</feature>
<feature type="domain" description="Acetyl xylan esterase" evidence="3">
    <location>
        <begin position="4"/>
        <end position="319"/>
    </location>
</feature>
<dbReference type="InterPro" id="IPR008391">
    <property type="entry name" value="AXE1_dom"/>
</dbReference>
<proteinExistence type="predicted"/>
<evidence type="ECO:0000256" key="2">
    <source>
        <dbReference type="PIRSR" id="PIRSR639069-2"/>
    </source>
</evidence>
<evidence type="ECO:0000259" key="3">
    <source>
        <dbReference type="Pfam" id="PF05448"/>
    </source>
</evidence>
<comment type="caution">
    <text evidence="4">The sequence shown here is derived from an EMBL/GenBank/DDBJ whole genome shotgun (WGS) entry which is preliminary data.</text>
</comment>
<name>A0A2G6E849_9BACT</name>
<protein>
    <submittedName>
        <fullName evidence="4">Acetylesterase</fullName>
    </submittedName>
</protein>
<feature type="active site" description="Nucleophile" evidence="1">
    <location>
        <position position="184"/>
    </location>
</feature>
<feature type="active site" description="Charge relay system" evidence="1">
    <location>
        <position position="274"/>
    </location>
</feature>
<sequence length="320" mass="36145">MPLTFDMPLKELSSYQGCNPRPADFDAFWDNALREMQALDPEVELCPTKFQTAFAECFSLYFTGVGGSRIHAKLLRPKNAPAPHPALLMFHGYTGDSGDWYDKLAYAAHGYTVAALDCRGQAGRSEDRGGVSGNTHHGHIIRGLDDTPDRALYHQIFLDTAQLAKIVMDMPDVDEERVGASGESQGGGLALACSALEPRIRRVAPVYPFLCDYKRVWELDLTVDAYKELQDYFRHFDPMHQREEEVFTKLGYIDVQHFSRRIQGEVLMAVGLMDRICPPSTQFAAYNKIESTKELAIYPDFGHENLPGHQDRIFRFMSEL</sequence>
<dbReference type="SUPFAM" id="SSF53474">
    <property type="entry name" value="alpha/beta-Hydrolases"/>
    <property type="match status" value="1"/>
</dbReference>
<dbReference type="GO" id="GO:0005976">
    <property type="term" value="P:polysaccharide metabolic process"/>
    <property type="evidence" value="ECO:0007669"/>
    <property type="project" value="TreeGrafter"/>
</dbReference>
<dbReference type="GO" id="GO:0052689">
    <property type="term" value="F:carboxylic ester hydrolase activity"/>
    <property type="evidence" value="ECO:0007669"/>
    <property type="project" value="TreeGrafter"/>
</dbReference>
<dbReference type="InterPro" id="IPR039069">
    <property type="entry name" value="CE7"/>
</dbReference>
<feature type="active site" description="Charge relay system" evidence="1">
    <location>
        <position position="303"/>
    </location>
</feature>
<evidence type="ECO:0000256" key="1">
    <source>
        <dbReference type="PIRSR" id="PIRSR639069-1"/>
    </source>
</evidence>
<dbReference type="Gene3D" id="3.40.50.1820">
    <property type="entry name" value="alpha/beta hydrolase"/>
    <property type="match status" value="1"/>
</dbReference>
<organism evidence="4 5">
    <name type="scientific">candidate division KSB3 bacterium</name>
    <dbReference type="NCBI Taxonomy" id="2044937"/>
    <lineage>
        <taxon>Bacteria</taxon>
        <taxon>candidate division KSB3</taxon>
    </lineage>
</organism>
<dbReference type="PANTHER" id="PTHR40111">
    <property type="entry name" value="CEPHALOSPORIN-C DEACETYLASE"/>
    <property type="match status" value="1"/>
</dbReference>
<reference evidence="4 5" key="1">
    <citation type="submission" date="2017-10" db="EMBL/GenBank/DDBJ databases">
        <title>Novel microbial diversity and functional potential in the marine mammal oral microbiome.</title>
        <authorList>
            <person name="Dudek N.K."/>
            <person name="Sun C.L."/>
            <person name="Burstein D."/>
            <person name="Kantor R.S."/>
            <person name="Aliaga Goltsman D.S."/>
            <person name="Bik E.M."/>
            <person name="Thomas B.C."/>
            <person name="Banfield J.F."/>
            <person name="Relman D.A."/>
        </authorList>
    </citation>
    <scope>NUCLEOTIDE SEQUENCE [LARGE SCALE GENOMIC DNA]</scope>
    <source>
        <strain evidence="4">DOLZORAL124_49_17</strain>
    </source>
</reference>